<evidence type="ECO:0000313" key="5">
    <source>
        <dbReference type="EMBL" id="KAF7279510.1"/>
    </source>
</evidence>
<dbReference type="InterPro" id="IPR035979">
    <property type="entry name" value="RBD_domain_sf"/>
</dbReference>
<dbReference type="EMBL" id="JAACXV010000358">
    <property type="protein sequence ID" value="KAF7279510.1"/>
    <property type="molecule type" value="Genomic_DNA"/>
</dbReference>
<feature type="compositionally biased region" description="Pro residues" evidence="3">
    <location>
        <begin position="104"/>
        <end position="113"/>
    </location>
</feature>
<feature type="domain" description="RRM" evidence="4">
    <location>
        <begin position="322"/>
        <end position="396"/>
    </location>
</feature>
<feature type="compositionally biased region" description="Polar residues" evidence="3">
    <location>
        <begin position="407"/>
        <end position="421"/>
    </location>
</feature>
<dbReference type="SMART" id="SM00360">
    <property type="entry name" value="RRM"/>
    <property type="match status" value="2"/>
</dbReference>
<feature type="region of interest" description="Disordered" evidence="3">
    <location>
        <begin position="402"/>
        <end position="426"/>
    </location>
</feature>
<feature type="region of interest" description="Disordered" evidence="3">
    <location>
        <begin position="471"/>
        <end position="517"/>
    </location>
</feature>
<sequence length="604" mass="69223">MNSSSGNSGQANFDFSQPPPGYTPYRFNTPKKYTANSKTENYVSPGYNTPRASPNAAMGLYMYYDSTDVNLTKNAKSRPITTPTPPVNYNNLQSANDLYAQIRQPPPPPPAVPYPSNSEVQHAPQEVYLYSGVYNSYNIPPPNVGNSIGARQSQQQEEYQQQYRRDYNNGYYNRGGYNNPSNRKRKLPQELDPKKSIKKKKKPLSQNIPMRKDWSVDDAKRALDVEKEYHKRHKSQSLIIKFPDLELNRDIVSKFHSQIDSVHFQLPSNPRFCFVTLKDNANMDEVIKELNKIKFGYGYLTVEPKRDREDDVNIGPEDIDPLTLYVGNLAQEVTVDDVVKVYPKNKRIDIGFAKKMKYTRYAFVCFHTVNDAIEAFQNTYATEMYSKSLIVRFRRLHGTVGLPGETKQASQRKTGDNTSASDKGMYTDHDFWKEQVDAMGIARFKQEVDDSELFDDFHDIDLPNLYETSRKASNNDKYDSDSCNSDSSHENNRTQNPVEDNELLGIRVKEEPPDESVDVEDDTFAQLMNTNKEPHTPLVEVRIKDEIDRPSDGESARSVNTTIVKQEVDWDERDRTSDVLMEISKHSDGESDIDDSFFNNLQNK</sequence>
<evidence type="ECO:0000259" key="4">
    <source>
        <dbReference type="PROSITE" id="PS50102"/>
    </source>
</evidence>
<feature type="region of interest" description="Disordered" evidence="3">
    <location>
        <begin position="100"/>
        <end position="119"/>
    </location>
</feature>
<dbReference type="Proteomes" id="UP000625711">
    <property type="component" value="Unassembled WGS sequence"/>
</dbReference>
<dbReference type="InterPro" id="IPR012677">
    <property type="entry name" value="Nucleotide-bd_a/b_plait_sf"/>
</dbReference>
<dbReference type="GO" id="GO:0003723">
    <property type="term" value="F:RNA binding"/>
    <property type="evidence" value="ECO:0007669"/>
    <property type="project" value="UniProtKB-UniRule"/>
</dbReference>
<proteinExistence type="predicted"/>
<keyword evidence="1 2" id="KW-0694">RNA-binding</keyword>
<keyword evidence="6" id="KW-1185">Reference proteome</keyword>
<feature type="region of interest" description="Disordered" evidence="3">
    <location>
        <begin position="581"/>
        <end position="604"/>
    </location>
</feature>
<accession>A0A834MGV5</accession>
<organism evidence="5 6">
    <name type="scientific">Rhynchophorus ferrugineus</name>
    <name type="common">Red palm weevil</name>
    <name type="synonym">Curculio ferrugineus</name>
    <dbReference type="NCBI Taxonomy" id="354439"/>
    <lineage>
        <taxon>Eukaryota</taxon>
        <taxon>Metazoa</taxon>
        <taxon>Ecdysozoa</taxon>
        <taxon>Arthropoda</taxon>
        <taxon>Hexapoda</taxon>
        <taxon>Insecta</taxon>
        <taxon>Pterygota</taxon>
        <taxon>Neoptera</taxon>
        <taxon>Endopterygota</taxon>
        <taxon>Coleoptera</taxon>
        <taxon>Polyphaga</taxon>
        <taxon>Cucujiformia</taxon>
        <taxon>Curculionidae</taxon>
        <taxon>Dryophthorinae</taxon>
        <taxon>Rhynchophorus</taxon>
    </lineage>
</organism>
<gene>
    <name evidence="5" type="ORF">GWI33_007092</name>
</gene>
<evidence type="ECO:0000256" key="3">
    <source>
        <dbReference type="SAM" id="MobiDB-lite"/>
    </source>
</evidence>
<feature type="region of interest" description="Disordered" evidence="3">
    <location>
        <begin position="168"/>
        <end position="211"/>
    </location>
</feature>
<protein>
    <recommendedName>
        <fullName evidence="4">RRM domain-containing protein</fullName>
    </recommendedName>
</protein>
<dbReference type="InterPro" id="IPR000504">
    <property type="entry name" value="RRM_dom"/>
</dbReference>
<evidence type="ECO:0000313" key="6">
    <source>
        <dbReference type="Proteomes" id="UP000625711"/>
    </source>
</evidence>
<reference evidence="5" key="1">
    <citation type="submission" date="2020-08" db="EMBL/GenBank/DDBJ databases">
        <title>Genome sequencing and assembly of the red palm weevil Rhynchophorus ferrugineus.</title>
        <authorList>
            <person name="Dias G.B."/>
            <person name="Bergman C.M."/>
            <person name="Manee M."/>
        </authorList>
    </citation>
    <scope>NUCLEOTIDE SEQUENCE</scope>
    <source>
        <strain evidence="5">AA-2017</strain>
        <tissue evidence="5">Whole larva</tissue>
    </source>
</reference>
<dbReference type="CDD" id="cd00590">
    <property type="entry name" value="RRM_SF"/>
    <property type="match status" value="1"/>
</dbReference>
<comment type="caution">
    <text evidence="5">The sequence shown here is derived from an EMBL/GenBank/DDBJ whole genome shotgun (WGS) entry which is preliminary data.</text>
</comment>
<feature type="compositionally biased region" description="Low complexity" evidence="3">
    <location>
        <begin position="168"/>
        <end position="181"/>
    </location>
</feature>
<evidence type="ECO:0000256" key="2">
    <source>
        <dbReference type="PROSITE-ProRule" id="PRU00176"/>
    </source>
</evidence>
<dbReference type="SUPFAM" id="SSF54928">
    <property type="entry name" value="RNA-binding domain, RBD"/>
    <property type="match status" value="1"/>
</dbReference>
<name>A0A834MGV5_RHYFE</name>
<evidence type="ECO:0000256" key="1">
    <source>
        <dbReference type="ARBA" id="ARBA00022884"/>
    </source>
</evidence>
<feature type="compositionally biased region" description="Basic and acidic residues" evidence="3">
    <location>
        <begin position="471"/>
        <end position="480"/>
    </location>
</feature>
<feature type="region of interest" description="Disordered" evidence="3">
    <location>
        <begin position="1"/>
        <end position="50"/>
    </location>
</feature>
<feature type="compositionally biased region" description="Polar residues" evidence="3">
    <location>
        <begin position="34"/>
        <end position="50"/>
    </location>
</feature>
<feature type="compositionally biased region" description="Polar residues" evidence="3">
    <location>
        <begin position="1"/>
        <end position="15"/>
    </location>
</feature>
<dbReference type="AlphaFoldDB" id="A0A834MGV5"/>
<dbReference type="OrthoDB" id="4726at2759"/>
<dbReference type="Gene3D" id="3.30.70.330">
    <property type="match status" value="1"/>
</dbReference>
<dbReference type="PROSITE" id="PS50102">
    <property type="entry name" value="RRM"/>
    <property type="match status" value="1"/>
</dbReference>